<organism evidence="1 2">
    <name type="scientific">Virgibacillus indicus</name>
    <dbReference type="NCBI Taxonomy" id="2024554"/>
    <lineage>
        <taxon>Bacteria</taxon>
        <taxon>Bacillati</taxon>
        <taxon>Bacillota</taxon>
        <taxon>Bacilli</taxon>
        <taxon>Bacillales</taxon>
        <taxon>Bacillaceae</taxon>
        <taxon>Virgibacillus</taxon>
    </lineage>
</organism>
<keyword evidence="2" id="KW-1185">Reference proteome</keyword>
<comment type="caution">
    <text evidence="1">The sequence shown here is derived from an EMBL/GenBank/DDBJ whole genome shotgun (WGS) entry which is preliminary data.</text>
</comment>
<protein>
    <submittedName>
        <fullName evidence="1">Uncharacterized protein</fullName>
    </submittedName>
</protein>
<accession>A0A265N8P7</accession>
<sequence>MENILNFYIDNGYVANKKKWVKPFHSTFEANNKLLHGNFNDCVSKHKEVLMAVKKTYMKVKV</sequence>
<dbReference type="Proteomes" id="UP000216498">
    <property type="component" value="Unassembled WGS sequence"/>
</dbReference>
<reference evidence="1 2" key="1">
    <citation type="submission" date="2017-08" db="EMBL/GenBank/DDBJ databases">
        <title>Virgibacillus indicus sp. nov. and Virgibacillus profoundi sp. nov, two moderately halophilic bacteria isolated from marine sediment by using the Microfluidic Streak Plate.</title>
        <authorList>
            <person name="Xu B."/>
            <person name="Hu B."/>
            <person name="Wang J."/>
            <person name="Zhu Y."/>
            <person name="Huang L."/>
            <person name="Du W."/>
            <person name="Huang Y."/>
        </authorList>
    </citation>
    <scope>NUCLEOTIDE SEQUENCE [LARGE SCALE GENOMIC DNA]</scope>
    <source>
        <strain evidence="1 2">IO3-P2-C2</strain>
    </source>
</reference>
<name>A0A265N8P7_9BACI</name>
<evidence type="ECO:0000313" key="1">
    <source>
        <dbReference type="EMBL" id="OZU88195.1"/>
    </source>
</evidence>
<dbReference type="EMBL" id="NPMS01000006">
    <property type="protein sequence ID" value="OZU88195.1"/>
    <property type="molecule type" value="Genomic_DNA"/>
</dbReference>
<proteinExistence type="predicted"/>
<evidence type="ECO:0000313" key="2">
    <source>
        <dbReference type="Proteomes" id="UP000216498"/>
    </source>
</evidence>
<gene>
    <name evidence="1" type="ORF">CIL03_13835</name>
</gene>
<dbReference type="AlphaFoldDB" id="A0A265N8P7"/>